<evidence type="ECO:0000256" key="7">
    <source>
        <dbReference type="SAM" id="Phobius"/>
    </source>
</evidence>
<feature type="binding site" description="axial binding residue" evidence="6">
    <location>
        <position position="394"/>
    </location>
    <ligand>
        <name>heme</name>
        <dbReference type="ChEBI" id="CHEBI:30413"/>
    </ligand>
    <ligandPart>
        <name>Fe</name>
        <dbReference type="ChEBI" id="CHEBI:18248"/>
    </ligandPart>
</feature>
<protein>
    <recommendedName>
        <fullName evidence="10">24-hydroxycholesterol 7-alpha-hydroxylase</fullName>
    </recommendedName>
</protein>
<dbReference type="GO" id="GO:0042632">
    <property type="term" value="P:cholesterol homeostasis"/>
    <property type="evidence" value="ECO:0007669"/>
    <property type="project" value="TreeGrafter"/>
</dbReference>
<dbReference type="Proteomes" id="UP001221898">
    <property type="component" value="Unassembled WGS sequence"/>
</dbReference>
<dbReference type="GO" id="GO:0020037">
    <property type="term" value="F:heme binding"/>
    <property type="evidence" value="ECO:0007669"/>
    <property type="project" value="InterPro"/>
</dbReference>
<accession>A0AAD7WI11</accession>
<keyword evidence="7" id="KW-1133">Transmembrane helix</keyword>
<dbReference type="EMBL" id="JAINUG010000096">
    <property type="protein sequence ID" value="KAJ8397692.1"/>
    <property type="molecule type" value="Genomic_DNA"/>
</dbReference>
<evidence type="ECO:0000256" key="4">
    <source>
        <dbReference type="ARBA" id="ARBA00023004"/>
    </source>
</evidence>
<keyword evidence="9" id="KW-1185">Reference proteome</keyword>
<dbReference type="PRINTS" id="PR00465">
    <property type="entry name" value="EP450IV"/>
</dbReference>
<keyword evidence="5" id="KW-0753">Steroid metabolism</keyword>
<dbReference type="GO" id="GO:0005506">
    <property type="term" value="F:iron ion binding"/>
    <property type="evidence" value="ECO:0007669"/>
    <property type="project" value="InterPro"/>
</dbReference>
<evidence type="ECO:0000256" key="6">
    <source>
        <dbReference type="PIRSR" id="PIRSR602403-1"/>
    </source>
</evidence>
<evidence type="ECO:0000313" key="8">
    <source>
        <dbReference type="EMBL" id="KAJ8397692.1"/>
    </source>
</evidence>
<organism evidence="8 9">
    <name type="scientific">Aldrovandia affinis</name>
    <dbReference type="NCBI Taxonomy" id="143900"/>
    <lineage>
        <taxon>Eukaryota</taxon>
        <taxon>Metazoa</taxon>
        <taxon>Chordata</taxon>
        <taxon>Craniata</taxon>
        <taxon>Vertebrata</taxon>
        <taxon>Euteleostomi</taxon>
        <taxon>Actinopterygii</taxon>
        <taxon>Neopterygii</taxon>
        <taxon>Teleostei</taxon>
        <taxon>Notacanthiformes</taxon>
        <taxon>Halosauridae</taxon>
        <taxon>Aldrovandia</taxon>
    </lineage>
</organism>
<comment type="caution">
    <text evidence="8">The sequence shown here is derived from an EMBL/GenBank/DDBJ whole genome shotgun (WGS) entry which is preliminary data.</text>
</comment>
<name>A0AAD7WI11_9TELE</name>
<evidence type="ECO:0000256" key="5">
    <source>
        <dbReference type="ARBA" id="ARBA00023221"/>
    </source>
</evidence>
<gene>
    <name evidence="8" type="ORF">AAFF_G00436910</name>
</gene>
<dbReference type="PANTHER" id="PTHR24304:SF2">
    <property type="entry name" value="24-HYDROXYCHOLESTEROL 7-ALPHA-HYDROXYLASE"/>
    <property type="match status" value="1"/>
</dbReference>
<keyword evidence="4 6" id="KW-0408">Iron</keyword>
<dbReference type="InterPro" id="IPR036396">
    <property type="entry name" value="Cyt_P450_sf"/>
</dbReference>
<keyword evidence="7" id="KW-0472">Membrane</keyword>
<dbReference type="GO" id="GO:0006699">
    <property type="term" value="P:bile acid biosynthetic process"/>
    <property type="evidence" value="ECO:0007669"/>
    <property type="project" value="TreeGrafter"/>
</dbReference>
<dbReference type="SUPFAM" id="SSF48264">
    <property type="entry name" value="Cytochrome P450"/>
    <property type="match status" value="1"/>
</dbReference>
<comment type="similarity">
    <text evidence="1">Belongs to the cytochrome P450 family.</text>
</comment>
<evidence type="ECO:0000256" key="2">
    <source>
        <dbReference type="ARBA" id="ARBA00022617"/>
    </source>
</evidence>
<dbReference type="AlphaFoldDB" id="A0AAD7WI11"/>
<dbReference type="Gene3D" id="1.10.630.10">
    <property type="entry name" value="Cytochrome P450"/>
    <property type="match status" value="1"/>
</dbReference>
<dbReference type="Pfam" id="PF00067">
    <property type="entry name" value="p450"/>
    <property type="match status" value="1"/>
</dbReference>
<dbReference type="InterPro" id="IPR001128">
    <property type="entry name" value="Cyt_P450"/>
</dbReference>
<proteinExistence type="inferred from homology"/>
<sequence>MSAYLVFAKEKLNTPPCIRGWIPWFGAAFEFGKAPLDFIAQARDKYGPVFTVFAAGKRLTFVTLHEDFHTFFMSKDVDFEQAVQEPVHHTASISKESFYKFHPACNSLIKGRLTQANLSLLSSHLCEEFNHHLELLGSKGSGGLSDLVRSAMYPAVMSNLLGKCNSPGCPATVQEFKEKFRIYDEGFEYGSQLPDIFLREWAKSKQWLLSLLANMIAKAEGNSSSGTKTLLQHLVTTITDKFLPNYGLLMLWASLANAIPIAFWALAFILSNPSAHRTAVEQITAVLKNQDTVRTAVTASELLQLPYVKWCILEAIRLRAPGAITRRVVRPLKIQNYIIPPGDLLMLSPFWAHRNPKYFPDPEEFKPERWEKADLVKNVFLDGFVAFGGGRNQCPGRWYALMEIHMFVSLILYKYEFTLLDSLPNPSSLHLVGTQQPDGPCRVEYRHRHGQWHPSLIATLMDTYQTATSRTAMKGEHLFPKMRSTMFYQRFYLLGGEELLVLQSSVGDPMLGDGFHQITDFNDLPTSLFACNVDQSVFEEQERKVRMPSCDEQTSARFFCPSDHCFPLLLCVKRNALTGLPRRRFEIHA</sequence>
<comment type="cofactor">
    <cofactor evidence="6">
        <name>heme</name>
        <dbReference type="ChEBI" id="CHEBI:30413"/>
    </cofactor>
</comment>
<evidence type="ECO:0000313" key="9">
    <source>
        <dbReference type="Proteomes" id="UP001221898"/>
    </source>
</evidence>
<evidence type="ECO:0008006" key="10">
    <source>
        <dbReference type="Google" id="ProtNLM"/>
    </source>
</evidence>
<keyword evidence="3 6" id="KW-0479">Metal-binding</keyword>
<evidence type="ECO:0000256" key="1">
    <source>
        <dbReference type="ARBA" id="ARBA00010617"/>
    </source>
</evidence>
<evidence type="ECO:0000256" key="3">
    <source>
        <dbReference type="ARBA" id="ARBA00022723"/>
    </source>
</evidence>
<keyword evidence="5" id="KW-0443">Lipid metabolism</keyword>
<reference evidence="8" key="1">
    <citation type="journal article" date="2023" name="Science">
        <title>Genome structures resolve the early diversification of teleost fishes.</title>
        <authorList>
            <person name="Parey E."/>
            <person name="Louis A."/>
            <person name="Montfort J."/>
            <person name="Bouchez O."/>
            <person name="Roques C."/>
            <person name="Iampietro C."/>
            <person name="Lluch J."/>
            <person name="Castinel A."/>
            <person name="Donnadieu C."/>
            <person name="Desvignes T."/>
            <person name="Floi Bucao C."/>
            <person name="Jouanno E."/>
            <person name="Wen M."/>
            <person name="Mejri S."/>
            <person name="Dirks R."/>
            <person name="Jansen H."/>
            <person name="Henkel C."/>
            <person name="Chen W.J."/>
            <person name="Zahm M."/>
            <person name="Cabau C."/>
            <person name="Klopp C."/>
            <person name="Thompson A.W."/>
            <person name="Robinson-Rechavi M."/>
            <person name="Braasch I."/>
            <person name="Lecointre G."/>
            <person name="Bobe J."/>
            <person name="Postlethwait J.H."/>
            <person name="Berthelot C."/>
            <person name="Roest Crollius H."/>
            <person name="Guiguen Y."/>
        </authorList>
    </citation>
    <scope>NUCLEOTIDE SEQUENCE</scope>
    <source>
        <strain evidence="8">NC1722</strain>
    </source>
</reference>
<keyword evidence="2 6" id="KW-0349">Heme</keyword>
<dbReference type="GO" id="GO:0008396">
    <property type="term" value="F:oxysterol 7-alpha-hydroxylase activity"/>
    <property type="evidence" value="ECO:0007669"/>
    <property type="project" value="TreeGrafter"/>
</dbReference>
<feature type="transmembrane region" description="Helical" evidence="7">
    <location>
        <begin position="246"/>
        <end position="270"/>
    </location>
</feature>
<dbReference type="CDD" id="cd20635">
    <property type="entry name" value="CYP39A1"/>
    <property type="match status" value="1"/>
</dbReference>
<keyword evidence="7" id="KW-0812">Transmembrane</keyword>
<dbReference type="InterPro" id="IPR002403">
    <property type="entry name" value="Cyt_P450_E_grp-IV"/>
</dbReference>
<dbReference type="InterPro" id="IPR050529">
    <property type="entry name" value="CYP450_sterol_14alpha_dmase"/>
</dbReference>
<dbReference type="PANTHER" id="PTHR24304">
    <property type="entry name" value="CYTOCHROME P450 FAMILY 7"/>
    <property type="match status" value="1"/>
</dbReference>